<dbReference type="GO" id="GO:0045892">
    <property type="term" value="P:negative regulation of DNA-templated transcription"/>
    <property type="evidence" value="ECO:0007669"/>
    <property type="project" value="InterPro"/>
</dbReference>
<keyword evidence="3" id="KW-0238">DNA-binding</keyword>
<gene>
    <name evidence="5" type="ORF">JIN87_25730</name>
</gene>
<dbReference type="RefSeq" id="WP_200359141.1">
    <property type="nucleotide sequence ID" value="NZ_JAENIL010000081.1"/>
</dbReference>
<dbReference type="Pfam" id="PF03965">
    <property type="entry name" value="Penicillinase_R"/>
    <property type="match status" value="1"/>
</dbReference>
<protein>
    <submittedName>
        <fullName evidence="5">BlaI/MecI/CopY family transcriptional regulator</fullName>
    </submittedName>
</protein>
<accession>A0A934VNU0</accession>
<keyword evidence="2" id="KW-0805">Transcription regulation</keyword>
<dbReference type="Proteomes" id="UP000617628">
    <property type="component" value="Unassembled WGS sequence"/>
</dbReference>
<dbReference type="AlphaFoldDB" id="A0A934VNU0"/>
<reference evidence="5" key="1">
    <citation type="submission" date="2021-01" db="EMBL/GenBank/DDBJ databases">
        <title>Modified the classification status of verrucomicrobia.</title>
        <authorList>
            <person name="Feng X."/>
        </authorList>
    </citation>
    <scope>NUCLEOTIDE SEQUENCE</scope>
    <source>
        <strain evidence="5">KCTC 13126</strain>
    </source>
</reference>
<evidence type="ECO:0000256" key="2">
    <source>
        <dbReference type="ARBA" id="ARBA00023015"/>
    </source>
</evidence>
<evidence type="ECO:0000256" key="1">
    <source>
        <dbReference type="ARBA" id="ARBA00011046"/>
    </source>
</evidence>
<sequence length="128" mass="14136">MSKPETKLSKLELLVMQSFWALGAATLREAHEAMPQNDKRPEYTTAQTIVTRLEAKGAIKRVKKVGNAWIYEPAISRKSVVGEMVDELFGLLEGAASPIVSHLAQSGKLSSDDIAEIEKIIEESKKKQ</sequence>
<dbReference type="InterPro" id="IPR005650">
    <property type="entry name" value="BlaI_family"/>
</dbReference>
<dbReference type="Gene3D" id="1.10.4040.10">
    <property type="entry name" value="Penicillinase repressor domain"/>
    <property type="match status" value="1"/>
</dbReference>
<keyword evidence="4" id="KW-0804">Transcription</keyword>
<dbReference type="PIRSF" id="PIRSF019455">
    <property type="entry name" value="CopR_AtkY"/>
    <property type="match status" value="1"/>
</dbReference>
<dbReference type="GO" id="GO:0003677">
    <property type="term" value="F:DNA binding"/>
    <property type="evidence" value="ECO:0007669"/>
    <property type="project" value="UniProtKB-KW"/>
</dbReference>
<evidence type="ECO:0000256" key="4">
    <source>
        <dbReference type="ARBA" id="ARBA00023163"/>
    </source>
</evidence>
<dbReference type="EMBL" id="JAENIL010000081">
    <property type="protein sequence ID" value="MBK1880311.1"/>
    <property type="molecule type" value="Genomic_DNA"/>
</dbReference>
<comment type="similarity">
    <text evidence="1">Belongs to the BlaI transcriptional regulatory family.</text>
</comment>
<dbReference type="Gene3D" id="1.10.10.10">
    <property type="entry name" value="Winged helix-like DNA-binding domain superfamily/Winged helix DNA-binding domain"/>
    <property type="match status" value="1"/>
</dbReference>
<comment type="caution">
    <text evidence="5">The sequence shown here is derived from an EMBL/GenBank/DDBJ whole genome shotgun (WGS) entry which is preliminary data.</text>
</comment>
<keyword evidence="6" id="KW-1185">Reference proteome</keyword>
<proteinExistence type="inferred from homology"/>
<dbReference type="InterPro" id="IPR036388">
    <property type="entry name" value="WH-like_DNA-bd_sf"/>
</dbReference>
<evidence type="ECO:0000313" key="5">
    <source>
        <dbReference type="EMBL" id="MBK1880311.1"/>
    </source>
</evidence>
<evidence type="ECO:0000313" key="6">
    <source>
        <dbReference type="Proteomes" id="UP000617628"/>
    </source>
</evidence>
<organism evidence="5 6">
    <name type="scientific">Pelagicoccus mobilis</name>
    <dbReference type="NCBI Taxonomy" id="415221"/>
    <lineage>
        <taxon>Bacteria</taxon>
        <taxon>Pseudomonadati</taxon>
        <taxon>Verrucomicrobiota</taxon>
        <taxon>Opitutia</taxon>
        <taxon>Puniceicoccales</taxon>
        <taxon>Pelagicoccaceae</taxon>
        <taxon>Pelagicoccus</taxon>
    </lineage>
</organism>
<name>A0A934VNU0_9BACT</name>
<dbReference type="InterPro" id="IPR036390">
    <property type="entry name" value="WH_DNA-bd_sf"/>
</dbReference>
<dbReference type="SUPFAM" id="SSF46785">
    <property type="entry name" value="Winged helix' DNA-binding domain"/>
    <property type="match status" value="1"/>
</dbReference>
<evidence type="ECO:0000256" key="3">
    <source>
        <dbReference type="ARBA" id="ARBA00023125"/>
    </source>
</evidence>